<evidence type="ECO:0000256" key="9">
    <source>
        <dbReference type="SAM" id="MobiDB-lite"/>
    </source>
</evidence>
<dbReference type="AlphaFoldDB" id="A0A8T2KWZ1"/>
<dbReference type="Gene3D" id="2.60.40.10">
    <property type="entry name" value="Immunoglobulins"/>
    <property type="match status" value="1"/>
</dbReference>
<sequence>MALLQFTLLLVFLTECCGETRFIYKTEDKEEKLECKTNKWQRSTKSDNRIDQNCSLQCETGGIVRLDDDDDDDDDDIKKKSFKDKDFQSGPVCLLEVDESGFYFCVKSLDPGRFLFPFKSSPNNVIQSYIIAVQNSSLTLESERRSSVNVSEGGSVILNCSFSFRPGYDSNLFTVYWIKTVKQSSTCIYSYDRDGLNHHCDEQKKLGLRLLNLNKDQFTHSIKISEVKSSDRGQYRCALQMDTSVREGKSKVKWKVIENVTLRVYNPTPPHSTDQPHETQTAVYVGVSVLLCVLLLLVGVVVFIRKRRFLSAGCKTVQQKRNQEEALDADCSPYAVGRGDHEYDSIKSPSTTADPDHKQPSEPLDPYSVVQLNDLYDSSASENVQHPV</sequence>
<keyword evidence="6" id="KW-1015">Disulfide bond</keyword>
<evidence type="ECO:0000256" key="6">
    <source>
        <dbReference type="ARBA" id="ARBA00023157"/>
    </source>
</evidence>
<evidence type="ECO:0000259" key="12">
    <source>
        <dbReference type="PROSITE" id="PS50835"/>
    </source>
</evidence>
<dbReference type="InterPro" id="IPR000920">
    <property type="entry name" value="Myelin_P0-rel"/>
</dbReference>
<evidence type="ECO:0000313" key="13">
    <source>
        <dbReference type="EMBL" id="KAG9261281.1"/>
    </source>
</evidence>
<gene>
    <name evidence="13" type="ORF">AMEX_G26282</name>
</gene>
<keyword evidence="4 10" id="KW-1133">Transmembrane helix</keyword>
<evidence type="ECO:0000313" key="14">
    <source>
        <dbReference type="Proteomes" id="UP000752171"/>
    </source>
</evidence>
<evidence type="ECO:0000256" key="3">
    <source>
        <dbReference type="ARBA" id="ARBA00022729"/>
    </source>
</evidence>
<keyword evidence="2 10" id="KW-0812">Transmembrane</keyword>
<evidence type="ECO:0000256" key="4">
    <source>
        <dbReference type="ARBA" id="ARBA00022989"/>
    </source>
</evidence>
<organism evidence="13 14">
    <name type="scientific">Astyanax mexicanus</name>
    <name type="common">Blind cave fish</name>
    <name type="synonym">Astyanax fasciatus mexicanus</name>
    <dbReference type="NCBI Taxonomy" id="7994"/>
    <lineage>
        <taxon>Eukaryota</taxon>
        <taxon>Metazoa</taxon>
        <taxon>Chordata</taxon>
        <taxon>Craniata</taxon>
        <taxon>Vertebrata</taxon>
        <taxon>Euteleostomi</taxon>
        <taxon>Actinopterygii</taxon>
        <taxon>Neopterygii</taxon>
        <taxon>Teleostei</taxon>
        <taxon>Ostariophysi</taxon>
        <taxon>Characiformes</taxon>
        <taxon>Characoidei</taxon>
        <taxon>Acestrorhamphidae</taxon>
        <taxon>Acestrorhamphinae</taxon>
        <taxon>Astyanax</taxon>
    </lineage>
</organism>
<dbReference type="SUPFAM" id="SSF48726">
    <property type="entry name" value="Immunoglobulin"/>
    <property type="match status" value="1"/>
</dbReference>
<dbReference type="PROSITE" id="PS50835">
    <property type="entry name" value="IG_LIKE"/>
    <property type="match status" value="1"/>
</dbReference>
<dbReference type="SMART" id="SM00409">
    <property type="entry name" value="IG"/>
    <property type="match status" value="1"/>
</dbReference>
<proteinExistence type="predicted"/>
<dbReference type="GO" id="GO:0016020">
    <property type="term" value="C:membrane"/>
    <property type="evidence" value="ECO:0007669"/>
    <property type="project" value="UniProtKB-SubCell"/>
</dbReference>
<evidence type="ECO:0000256" key="10">
    <source>
        <dbReference type="SAM" id="Phobius"/>
    </source>
</evidence>
<dbReference type="Proteomes" id="UP000752171">
    <property type="component" value="Unassembled WGS sequence"/>
</dbReference>
<dbReference type="InterPro" id="IPR003599">
    <property type="entry name" value="Ig_sub"/>
</dbReference>
<keyword evidence="5 10" id="KW-0472">Membrane</keyword>
<dbReference type="InterPro" id="IPR013783">
    <property type="entry name" value="Ig-like_fold"/>
</dbReference>
<evidence type="ECO:0000256" key="2">
    <source>
        <dbReference type="ARBA" id="ARBA00022692"/>
    </source>
</evidence>
<keyword evidence="8" id="KW-0393">Immunoglobulin domain</keyword>
<evidence type="ECO:0000256" key="5">
    <source>
        <dbReference type="ARBA" id="ARBA00023136"/>
    </source>
</evidence>
<feature type="domain" description="Ig-like" evidence="12">
    <location>
        <begin position="122"/>
        <end position="253"/>
    </location>
</feature>
<protein>
    <recommendedName>
        <fullName evidence="12">Ig-like domain-containing protein</fullName>
    </recommendedName>
</protein>
<comment type="caution">
    <text evidence="13">The sequence shown here is derived from an EMBL/GenBank/DDBJ whole genome shotgun (WGS) entry which is preliminary data.</text>
</comment>
<reference evidence="13 14" key="1">
    <citation type="submission" date="2021-07" db="EMBL/GenBank/DDBJ databases">
        <authorList>
            <person name="Imarazene B."/>
            <person name="Zahm M."/>
            <person name="Klopp C."/>
            <person name="Cabau C."/>
            <person name="Beille S."/>
            <person name="Jouanno E."/>
            <person name="Castinel A."/>
            <person name="Lluch J."/>
            <person name="Gil L."/>
            <person name="Kuchtly C."/>
            <person name="Lopez Roques C."/>
            <person name="Donnadieu C."/>
            <person name="Parrinello H."/>
            <person name="Journot L."/>
            <person name="Du K."/>
            <person name="Schartl M."/>
            <person name="Retaux S."/>
            <person name="Guiguen Y."/>
        </authorList>
    </citation>
    <scope>NUCLEOTIDE SEQUENCE [LARGE SCALE GENOMIC DNA]</scope>
    <source>
        <strain evidence="13">Pach_M1</strain>
        <tissue evidence="13">Testis</tissue>
    </source>
</reference>
<dbReference type="EMBL" id="JAICCE010000023">
    <property type="protein sequence ID" value="KAG9261281.1"/>
    <property type="molecule type" value="Genomic_DNA"/>
</dbReference>
<evidence type="ECO:0000256" key="1">
    <source>
        <dbReference type="ARBA" id="ARBA00004479"/>
    </source>
</evidence>
<feature type="region of interest" description="Disordered" evidence="9">
    <location>
        <begin position="338"/>
        <end position="366"/>
    </location>
</feature>
<feature type="transmembrane region" description="Helical" evidence="10">
    <location>
        <begin position="282"/>
        <end position="304"/>
    </location>
</feature>
<accession>A0A8T2KWZ1</accession>
<dbReference type="InterPro" id="IPR007110">
    <property type="entry name" value="Ig-like_dom"/>
</dbReference>
<dbReference type="PANTHER" id="PTHR13869:SF24">
    <property type="entry name" value="BASEMENT MEMBRANE-SPECIFIC HEPARAN SULFATE PROTEOGLYCAN CORE PROTEIN-LIKE"/>
    <property type="match status" value="1"/>
</dbReference>
<dbReference type="InterPro" id="IPR013106">
    <property type="entry name" value="Ig_V-set"/>
</dbReference>
<evidence type="ECO:0000256" key="8">
    <source>
        <dbReference type="ARBA" id="ARBA00023319"/>
    </source>
</evidence>
<keyword evidence="3 11" id="KW-0732">Signal</keyword>
<dbReference type="Pfam" id="PF07686">
    <property type="entry name" value="V-set"/>
    <property type="match status" value="1"/>
</dbReference>
<dbReference type="PANTHER" id="PTHR13869">
    <property type="entry name" value="MYELIN P0 RELATED"/>
    <property type="match status" value="1"/>
</dbReference>
<feature type="signal peptide" evidence="11">
    <location>
        <begin position="1"/>
        <end position="18"/>
    </location>
</feature>
<evidence type="ECO:0000256" key="7">
    <source>
        <dbReference type="ARBA" id="ARBA00023180"/>
    </source>
</evidence>
<name>A0A8T2KWZ1_ASTMX</name>
<comment type="subcellular location">
    <subcellularLocation>
        <location evidence="1">Membrane</location>
        <topology evidence="1">Single-pass type I membrane protein</topology>
    </subcellularLocation>
</comment>
<dbReference type="InterPro" id="IPR036179">
    <property type="entry name" value="Ig-like_dom_sf"/>
</dbReference>
<feature type="chain" id="PRO_5035865778" description="Ig-like domain-containing protein" evidence="11">
    <location>
        <begin position="19"/>
        <end position="388"/>
    </location>
</feature>
<evidence type="ECO:0000256" key="11">
    <source>
        <dbReference type="SAM" id="SignalP"/>
    </source>
</evidence>
<keyword evidence="7" id="KW-0325">Glycoprotein</keyword>